<dbReference type="EMBL" id="DS469554">
    <property type="protein sequence ID" value="EDO43369.1"/>
    <property type="molecule type" value="Genomic_DNA"/>
</dbReference>
<dbReference type="GO" id="GO:0016192">
    <property type="term" value="P:vesicle-mediated transport"/>
    <property type="evidence" value="ECO:0000318"/>
    <property type="project" value="GO_Central"/>
</dbReference>
<dbReference type="HOGENOM" id="CLU_009210_2_0_1"/>
<dbReference type="PIRSF" id="PIRSF005715">
    <property type="entry name" value="VPS45_Sec1"/>
    <property type="match status" value="1"/>
</dbReference>
<dbReference type="GO" id="GO:0030141">
    <property type="term" value="C:secretory granule"/>
    <property type="evidence" value="ECO:0000318"/>
    <property type="project" value="GO_Central"/>
</dbReference>
<evidence type="ECO:0000313" key="2">
    <source>
        <dbReference type="EMBL" id="EDO43369.1"/>
    </source>
</evidence>
<evidence type="ECO:0000256" key="1">
    <source>
        <dbReference type="ARBA" id="ARBA00009884"/>
    </source>
</evidence>
<dbReference type="Gene3D" id="1.25.40.60">
    <property type="match status" value="1"/>
</dbReference>
<dbReference type="GO" id="GO:0006886">
    <property type="term" value="P:intracellular protein transport"/>
    <property type="evidence" value="ECO:0000318"/>
    <property type="project" value="GO_Central"/>
</dbReference>
<keyword evidence="3" id="KW-1185">Reference proteome</keyword>
<proteinExistence type="inferred from homology"/>
<dbReference type="eggNOG" id="KOG1300">
    <property type="taxonomic scope" value="Eukaryota"/>
</dbReference>
<reference evidence="2 3" key="1">
    <citation type="journal article" date="2007" name="Science">
        <title>Sea anemone genome reveals ancestral eumetazoan gene repertoire and genomic organization.</title>
        <authorList>
            <person name="Putnam N.H."/>
            <person name="Srivastava M."/>
            <person name="Hellsten U."/>
            <person name="Dirks B."/>
            <person name="Chapman J."/>
            <person name="Salamov A."/>
            <person name="Terry A."/>
            <person name="Shapiro H."/>
            <person name="Lindquist E."/>
            <person name="Kapitonov V.V."/>
            <person name="Jurka J."/>
            <person name="Genikhovich G."/>
            <person name="Grigoriev I.V."/>
            <person name="Lucas S.M."/>
            <person name="Steele R.E."/>
            <person name="Finnerty J.R."/>
            <person name="Technau U."/>
            <person name="Martindale M.Q."/>
            <person name="Rokhsar D.S."/>
        </authorList>
    </citation>
    <scope>NUCLEOTIDE SEQUENCE [LARGE SCALE GENOMIC DNA]</scope>
    <source>
        <strain evidence="3">CH2 X CH6</strain>
    </source>
</reference>
<name>A7RYS2_NEMVE</name>
<dbReference type="GO" id="GO:0019905">
    <property type="term" value="F:syntaxin binding"/>
    <property type="evidence" value="ECO:0000318"/>
    <property type="project" value="GO_Central"/>
</dbReference>
<dbReference type="GO" id="GO:0005886">
    <property type="term" value="C:plasma membrane"/>
    <property type="evidence" value="ECO:0000318"/>
    <property type="project" value="GO_Central"/>
</dbReference>
<dbReference type="SUPFAM" id="SSF56815">
    <property type="entry name" value="Sec1/munc18-like (SM) proteins"/>
    <property type="match status" value="1"/>
</dbReference>
<accession>A7RYS2</accession>
<dbReference type="InterPro" id="IPR036045">
    <property type="entry name" value="Sec1-like_sf"/>
</dbReference>
<dbReference type="Proteomes" id="UP000001593">
    <property type="component" value="Unassembled WGS sequence"/>
</dbReference>
<dbReference type="Pfam" id="PF00995">
    <property type="entry name" value="Sec1"/>
    <property type="match status" value="1"/>
</dbReference>
<dbReference type="PhylomeDB" id="A7RYS2"/>
<dbReference type="OMA" id="IMSSVCK"/>
<evidence type="ECO:0000313" key="3">
    <source>
        <dbReference type="Proteomes" id="UP000001593"/>
    </source>
</evidence>
<dbReference type="InterPro" id="IPR027482">
    <property type="entry name" value="Sec1-like_dom2"/>
</dbReference>
<dbReference type="AlphaFoldDB" id="A7RYS2"/>
<comment type="similarity">
    <text evidence="1">Belongs to the STXBP/unc-18/SEC1 family.</text>
</comment>
<dbReference type="STRING" id="45351.A7RYS2"/>
<dbReference type="InterPro" id="IPR043127">
    <property type="entry name" value="Sec-1-like_dom3a"/>
</dbReference>
<sequence length="534" mass="61783">MFYTGIIDNVFKPLHKVGEWKVLVVDHLSMRMVSSCLKMHDLLEVGITIVENVHIQREPLNRLEAIYLITPDEKVLEEVIEDFDSFFLTYKSAHIFFTEVCPDHLMTKLHQIRKCKVIIVKTLKEIDIAFLPCEEQVFSLDNPSTFDRFFSPAPTSLLPQKIAEQLATLCASLGEFPSIRYKPDNPKMVGFANQVKARLDVYKRDDPSIGEGRYPAQLILLDRGFDPISPLLHELTYQAMAYDLINIKNDVFKYNFNLFFLLENDEMWVKLRHLHIADVSRKIPEEIKEFSEKEKLPSSQNKMKDLQAMLKKAPQYKDQVKKFMVHFSLAEECMRHYNEVANKLCPVEQELATGFDKDDVKLKEPVKGIVPVLLDHDIRLHDKLKVILLYILFKHEGISEENLDKLCGHAQIPVEDRAEIMNMEYLGIPVIKGSIQKKYSPVRKTRMETFYLLSRWVPYIKDIIEDAIEGTLSEQLFPFLVKRALPESSSLRTCLSDTNWRKRVTAAPVSLVPRLIVFIVGGVTYSETRSAYEV</sequence>
<protein>
    <submittedName>
        <fullName evidence="2">Uncharacterized protein</fullName>
    </submittedName>
</protein>
<organism evidence="2 3">
    <name type="scientific">Nematostella vectensis</name>
    <name type="common">Starlet sea anemone</name>
    <dbReference type="NCBI Taxonomy" id="45351"/>
    <lineage>
        <taxon>Eukaryota</taxon>
        <taxon>Metazoa</taxon>
        <taxon>Cnidaria</taxon>
        <taxon>Anthozoa</taxon>
        <taxon>Hexacorallia</taxon>
        <taxon>Actiniaria</taxon>
        <taxon>Edwardsiidae</taxon>
        <taxon>Nematostella</taxon>
    </lineage>
</organism>
<dbReference type="InParanoid" id="A7RYS2"/>
<gene>
    <name evidence="2" type="ORF">NEMVEDRAFT_v1g98151</name>
</gene>
<dbReference type="GO" id="GO:0006904">
    <property type="term" value="P:vesicle docking involved in exocytosis"/>
    <property type="evidence" value="ECO:0000318"/>
    <property type="project" value="GO_Central"/>
</dbReference>
<dbReference type="InterPro" id="IPR043154">
    <property type="entry name" value="Sec-1-like_dom1"/>
</dbReference>
<dbReference type="InterPro" id="IPR001619">
    <property type="entry name" value="Sec1-like"/>
</dbReference>
<feature type="non-terminal residue" evidence="2">
    <location>
        <position position="534"/>
    </location>
</feature>
<dbReference type="PANTHER" id="PTHR11679">
    <property type="entry name" value="VESICLE PROTEIN SORTING-ASSOCIATED"/>
    <property type="match status" value="1"/>
</dbReference>
<dbReference type="Gene3D" id="3.90.830.10">
    <property type="entry name" value="Syntaxin Binding Protein 1, Chain A, domain 2"/>
    <property type="match status" value="1"/>
</dbReference>
<dbReference type="Gene3D" id="3.40.50.1910">
    <property type="match status" value="1"/>
</dbReference>
<dbReference type="Gene3D" id="3.40.50.2060">
    <property type="match status" value="1"/>
</dbReference>